<keyword evidence="5" id="KW-0732">Signal</keyword>
<keyword evidence="4" id="KW-0472">Membrane</keyword>
<dbReference type="GeneID" id="81601730"/>
<accession>A0AAD6C4Q6</accession>
<proteinExistence type="predicted"/>
<dbReference type="PANTHER" id="PTHR15407:SF32">
    <property type="entry name" value="PROTEIN (MNN4), PUTATIVE (AFU_ORTHOLOGUE AFUA_1G03790)-RELATED"/>
    <property type="match status" value="1"/>
</dbReference>
<keyword evidence="8" id="KW-1185">Reference proteome</keyword>
<gene>
    <name evidence="7" type="ORF">N7458_008105</name>
</gene>
<dbReference type="InterPro" id="IPR009644">
    <property type="entry name" value="FKTN/MNN4/W02B3.4-1"/>
</dbReference>
<comment type="subcellular location">
    <subcellularLocation>
        <location evidence="1">Membrane</location>
        <topology evidence="1">Single-pass membrane protein</topology>
    </subcellularLocation>
</comment>
<dbReference type="InterPro" id="IPR007074">
    <property type="entry name" value="LicD/FKTN/FKRP_NTP_transf"/>
</dbReference>
<reference evidence="7" key="2">
    <citation type="journal article" date="2023" name="IMA Fungus">
        <title>Comparative genomic study of the Penicillium genus elucidates a diverse pangenome and 15 lateral gene transfer events.</title>
        <authorList>
            <person name="Petersen C."/>
            <person name="Sorensen T."/>
            <person name="Nielsen M.R."/>
            <person name="Sondergaard T.E."/>
            <person name="Sorensen J.L."/>
            <person name="Fitzpatrick D.A."/>
            <person name="Frisvad J.C."/>
            <person name="Nielsen K.L."/>
        </authorList>
    </citation>
    <scope>NUCLEOTIDE SEQUENCE</scope>
    <source>
        <strain evidence="7">IBT 16125</strain>
    </source>
</reference>
<dbReference type="RefSeq" id="XP_056764313.1">
    <property type="nucleotide sequence ID" value="XM_056911487.1"/>
</dbReference>
<organism evidence="7 8">
    <name type="scientific">Penicillium daleae</name>
    <dbReference type="NCBI Taxonomy" id="63821"/>
    <lineage>
        <taxon>Eukaryota</taxon>
        <taxon>Fungi</taxon>
        <taxon>Dikarya</taxon>
        <taxon>Ascomycota</taxon>
        <taxon>Pezizomycotina</taxon>
        <taxon>Eurotiomycetes</taxon>
        <taxon>Eurotiomycetidae</taxon>
        <taxon>Eurotiales</taxon>
        <taxon>Aspergillaceae</taxon>
        <taxon>Penicillium</taxon>
    </lineage>
</organism>
<dbReference type="AlphaFoldDB" id="A0AAD6C4Q6"/>
<protein>
    <recommendedName>
        <fullName evidence="6">LicD/FKTN/FKRP nucleotidyltransferase domain-containing protein</fullName>
    </recommendedName>
</protein>
<evidence type="ECO:0000256" key="1">
    <source>
        <dbReference type="ARBA" id="ARBA00004167"/>
    </source>
</evidence>
<evidence type="ECO:0000259" key="6">
    <source>
        <dbReference type="Pfam" id="PF04991"/>
    </source>
</evidence>
<dbReference type="Pfam" id="PF04991">
    <property type="entry name" value="LicD"/>
    <property type="match status" value="1"/>
</dbReference>
<evidence type="ECO:0000313" key="7">
    <source>
        <dbReference type="EMBL" id="KAJ5444233.1"/>
    </source>
</evidence>
<dbReference type="PANTHER" id="PTHR15407">
    <property type="entry name" value="FUKUTIN-RELATED"/>
    <property type="match status" value="1"/>
</dbReference>
<sequence>MRFLAPSLLGLYGLLSAAVPTVAQPSGDTDFMSVRENLAKDYESEGEIPTDKYFTESSFHYHYDGRFAAQPLPDDQVIPHLSALIQTYLSTMSSIGAETWIMHGTLLSWWWNQKVPCSCPPGLAHGCKSLTSGALQIFPWDNDLDVQISEPTIHFLAEFYNMTEHHFDLPGVDGGRKYLLEINPHYVVRSEHDFLNVIDGRWIDTSSGLFIDITAVRKDDARRQRGESEALMCKDRHRYLESQIFPLRDSYFEDVPVKIPYSYTLLLEEEYGPRALTNKNFQGHKFNEDTKIWEHVQNVKRFLRRGWRTGDLPIRSANNQPLVRMDAS</sequence>
<dbReference type="GO" id="GO:0009100">
    <property type="term" value="P:glycoprotein metabolic process"/>
    <property type="evidence" value="ECO:0007669"/>
    <property type="project" value="UniProtKB-ARBA"/>
</dbReference>
<evidence type="ECO:0000256" key="4">
    <source>
        <dbReference type="ARBA" id="ARBA00023136"/>
    </source>
</evidence>
<dbReference type="GO" id="GO:0016020">
    <property type="term" value="C:membrane"/>
    <property type="evidence" value="ECO:0007669"/>
    <property type="project" value="UniProtKB-SubCell"/>
</dbReference>
<dbReference type="Proteomes" id="UP001213681">
    <property type="component" value="Unassembled WGS sequence"/>
</dbReference>
<name>A0AAD6C4Q6_9EURO</name>
<reference evidence="7" key="1">
    <citation type="submission" date="2022-12" db="EMBL/GenBank/DDBJ databases">
        <authorList>
            <person name="Petersen C."/>
        </authorList>
    </citation>
    <scope>NUCLEOTIDE SEQUENCE</scope>
    <source>
        <strain evidence="7">IBT 16125</strain>
    </source>
</reference>
<feature type="signal peptide" evidence="5">
    <location>
        <begin position="1"/>
        <end position="23"/>
    </location>
</feature>
<dbReference type="EMBL" id="JAPVEA010000007">
    <property type="protein sequence ID" value="KAJ5444233.1"/>
    <property type="molecule type" value="Genomic_DNA"/>
</dbReference>
<feature type="chain" id="PRO_5042071665" description="LicD/FKTN/FKRP nucleotidyltransferase domain-containing protein" evidence="5">
    <location>
        <begin position="24"/>
        <end position="328"/>
    </location>
</feature>
<keyword evidence="2" id="KW-0812">Transmembrane</keyword>
<keyword evidence="3" id="KW-1133">Transmembrane helix</keyword>
<feature type="domain" description="LicD/FKTN/FKRP nucleotidyltransferase" evidence="6">
    <location>
        <begin position="137"/>
        <end position="220"/>
    </location>
</feature>
<evidence type="ECO:0000256" key="3">
    <source>
        <dbReference type="ARBA" id="ARBA00022989"/>
    </source>
</evidence>
<comment type="caution">
    <text evidence="7">The sequence shown here is derived from an EMBL/GenBank/DDBJ whole genome shotgun (WGS) entry which is preliminary data.</text>
</comment>
<evidence type="ECO:0000256" key="5">
    <source>
        <dbReference type="SAM" id="SignalP"/>
    </source>
</evidence>
<evidence type="ECO:0000313" key="8">
    <source>
        <dbReference type="Proteomes" id="UP001213681"/>
    </source>
</evidence>
<evidence type="ECO:0000256" key="2">
    <source>
        <dbReference type="ARBA" id="ARBA00022692"/>
    </source>
</evidence>